<feature type="region of interest" description="Disordered" evidence="10">
    <location>
        <begin position="586"/>
        <end position="621"/>
    </location>
</feature>
<evidence type="ECO:0000256" key="1">
    <source>
        <dbReference type="ARBA" id="ARBA00012425"/>
    </source>
</evidence>
<evidence type="ECO:0000256" key="2">
    <source>
        <dbReference type="ARBA" id="ARBA00022527"/>
    </source>
</evidence>
<evidence type="ECO:0000256" key="10">
    <source>
        <dbReference type="SAM" id="MobiDB-lite"/>
    </source>
</evidence>
<dbReference type="FunFam" id="3.30.200.20:FF:000049">
    <property type="entry name" value="cyclin-dependent kinase-like 1 isoform X1"/>
    <property type="match status" value="1"/>
</dbReference>
<dbReference type="AlphaFoldDB" id="A0A835XLV1"/>
<dbReference type="GO" id="GO:0004693">
    <property type="term" value="F:cyclin-dependent protein serine/threonine kinase activity"/>
    <property type="evidence" value="ECO:0007669"/>
    <property type="project" value="UniProtKB-EC"/>
</dbReference>
<dbReference type="Gene3D" id="3.30.200.20">
    <property type="entry name" value="Phosphorylase Kinase, domain 1"/>
    <property type="match status" value="1"/>
</dbReference>
<feature type="region of interest" description="Disordered" evidence="10">
    <location>
        <begin position="1002"/>
        <end position="1042"/>
    </location>
</feature>
<feature type="region of interest" description="Disordered" evidence="10">
    <location>
        <begin position="896"/>
        <end position="966"/>
    </location>
</feature>
<evidence type="ECO:0000313" key="13">
    <source>
        <dbReference type="Proteomes" id="UP000612055"/>
    </source>
</evidence>
<dbReference type="EMBL" id="JAEHOE010000146">
    <property type="protein sequence ID" value="KAG2484611.1"/>
    <property type="molecule type" value="Genomic_DNA"/>
</dbReference>
<feature type="binding site" evidence="9">
    <location>
        <position position="45"/>
    </location>
    <ligand>
        <name>ATP</name>
        <dbReference type="ChEBI" id="CHEBI:30616"/>
    </ligand>
</feature>
<feature type="compositionally biased region" description="Polar residues" evidence="10">
    <location>
        <begin position="473"/>
        <end position="485"/>
    </location>
</feature>
<sequence>MTAEPPVTAHKVAEDYEFLESLGRGAYGSVWRCIQRHTGADVAVKGFKRTAGNPEELLRLALREVRLLRSLDHPAVIRLVEAFKGRSGRVFMVFPYVGPSAFQVLEAHPRGLPPRTLLLVAWQLAQGLAYLHGRKVVHRDLKPANVLMGEGGVARLCDFGFARRTACGPRDDQTLTPYTVTRWYRPPEVLLGCPYGPAADVWSLGCTLAELATGKPLFPGTSSADQMALIRECLVLRGQAAGGEGLRARLPHLQPALFTLIEGCVSMDPMQRSTAEELLRMPYLSDMHAVLEGTALAAEYDEHYERRRRRHEARRHQAAEQDPAADHDLTADHLVLRDADLPDPNPEPGQEPRGPNGHEWGFQLSQQESHDGPEQPTARLFVFPEGGRDADTGPTLGSGSHACDSASAPFASASASASTPFASASASASAGLVTTPCPDSSAYVGTMGGSARLCSAPQLDGQPLRLCVVPSPGQASRSPQETQSELDPAAGMAEGASRAAAAATHLRLGPERARAASDCPPSGTSSPVVASEAGEWRRDGAHRKQQPRAPSNGRGYFSFDARGAATHSSSDVAAAAADLMQRSPSTQPNLHLAASPRGAGGGGSNSGRGRSPSLPPSASLPPALGAAAWGLAATSSSGHVNGSRGAGAQSPAPRAMAAPPPRTPPPPSKSGTGWRTAADRAAATAAGRPPPLSSAHQRSTAESFASQNDLGARSNSVGAGSSGSQWGQMRSPGVAGGRRSPSVAAGPAASLRPSASAVRSPLSRPSPVGAVQSSIQATLMAARPPALSTKDSRNSSLSGVPECRTPPYAQPPDPLCSETLPRVRPGLPASTSLAESLSGTVSRRGLSPGPSPSPAAGSALADVPGSAGPELFRTQASIDLGGEVITTLIGTADEPWRQQGMSSSGLDWQPPLQARPSNPLAAAAPSPPVHSASTARLALRAGASSGRRTAGGSSSSGPRASWLASGGGGGGGGGVLGGVSGGGVSGLAQLALVEVDEESPYNSAARAGGKGGAGDGSAAGARASDGLSGPPAPAEGPSTTHVPVLLPLAPASPLAGAGGGASGNLSGRFLGALQAIGLRMGSVAGEASPRSSGQFPAFGSALSAGPSGTWANPAPCPAPPTAAAASRAAAAVPPPPARRAGLRSPVTRFGTSGDGAEPAATPAADAVPAAATAVAATARAAPAPAQTTAAGMEEHKGKGLFKRFVKAVKRTFAKAADN</sequence>
<feature type="region of interest" description="Disordered" evidence="10">
    <location>
        <begin position="307"/>
        <end position="406"/>
    </location>
</feature>
<dbReference type="GO" id="GO:0005524">
    <property type="term" value="F:ATP binding"/>
    <property type="evidence" value="ECO:0007669"/>
    <property type="project" value="UniProtKB-UniRule"/>
</dbReference>
<organism evidence="12 13">
    <name type="scientific">Edaphochlamys debaryana</name>
    <dbReference type="NCBI Taxonomy" id="47281"/>
    <lineage>
        <taxon>Eukaryota</taxon>
        <taxon>Viridiplantae</taxon>
        <taxon>Chlorophyta</taxon>
        <taxon>core chlorophytes</taxon>
        <taxon>Chlorophyceae</taxon>
        <taxon>CS clade</taxon>
        <taxon>Chlamydomonadales</taxon>
        <taxon>Chlamydomonadales incertae sedis</taxon>
        <taxon>Edaphochlamys</taxon>
    </lineage>
</organism>
<keyword evidence="2" id="KW-0723">Serine/threonine-protein kinase</keyword>
<evidence type="ECO:0000256" key="4">
    <source>
        <dbReference type="ARBA" id="ARBA00022741"/>
    </source>
</evidence>
<evidence type="ECO:0000256" key="7">
    <source>
        <dbReference type="ARBA" id="ARBA00047811"/>
    </source>
</evidence>
<dbReference type="PROSITE" id="PS50011">
    <property type="entry name" value="PROTEIN_KINASE_DOM"/>
    <property type="match status" value="1"/>
</dbReference>
<feature type="compositionally biased region" description="Gly residues" evidence="10">
    <location>
        <begin position="1008"/>
        <end position="1017"/>
    </location>
</feature>
<dbReference type="Proteomes" id="UP000612055">
    <property type="component" value="Unassembled WGS sequence"/>
</dbReference>
<dbReference type="PANTHER" id="PTHR24055">
    <property type="entry name" value="MITOGEN-ACTIVATED PROTEIN KINASE"/>
    <property type="match status" value="1"/>
</dbReference>
<dbReference type="InterPro" id="IPR011009">
    <property type="entry name" value="Kinase-like_dom_sf"/>
</dbReference>
<name>A0A835XLV1_9CHLO</name>
<keyword evidence="13" id="KW-1185">Reference proteome</keyword>
<evidence type="ECO:0000256" key="5">
    <source>
        <dbReference type="ARBA" id="ARBA00022777"/>
    </source>
</evidence>
<evidence type="ECO:0000259" key="11">
    <source>
        <dbReference type="PROSITE" id="PS50011"/>
    </source>
</evidence>
<comment type="catalytic activity">
    <reaction evidence="7">
        <text>L-threonyl-[protein] + ATP = O-phospho-L-threonyl-[protein] + ADP + H(+)</text>
        <dbReference type="Rhea" id="RHEA:46608"/>
        <dbReference type="Rhea" id="RHEA-COMP:11060"/>
        <dbReference type="Rhea" id="RHEA-COMP:11605"/>
        <dbReference type="ChEBI" id="CHEBI:15378"/>
        <dbReference type="ChEBI" id="CHEBI:30013"/>
        <dbReference type="ChEBI" id="CHEBI:30616"/>
        <dbReference type="ChEBI" id="CHEBI:61977"/>
        <dbReference type="ChEBI" id="CHEBI:456216"/>
        <dbReference type="EC" id="2.7.11.22"/>
    </reaction>
</comment>
<dbReference type="SMART" id="SM00220">
    <property type="entry name" value="S_TKc"/>
    <property type="match status" value="1"/>
</dbReference>
<dbReference type="PROSITE" id="PS00107">
    <property type="entry name" value="PROTEIN_KINASE_ATP"/>
    <property type="match status" value="1"/>
</dbReference>
<feature type="compositionally biased region" description="Polar residues" evidence="10">
    <location>
        <begin position="829"/>
        <end position="841"/>
    </location>
</feature>
<feature type="compositionally biased region" description="Low complexity" evidence="10">
    <location>
        <begin position="489"/>
        <end position="503"/>
    </location>
</feature>
<evidence type="ECO:0000256" key="3">
    <source>
        <dbReference type="ARBA" id="ARBA00022679"/>
    </source>
</evidence>
<evidence type="ECO:0000256" key="6">
    <source>
        <dbReference type="ARBA" id="ARBA00022840"/>
    </source>
</evidence>
<dbReference type="OrthoDB" id="548638at2759"/>
<comment type="catalytic activity">
    <reaction evidence="8">
        <text>L-seryl-[protein] + ATP = O-phospho-L-seryl-[protein] + ADP + H(+)</text>
        <dbReference type="Rhea" id="RHEA:17989"/>
        <dbReference type="Rhea" id="RHEA-COMP:9863"/>
        <dbReference type="Rhea" id="RHEA-COMP:11604"/>
        <dbReference type="ChEBI" id="CHEBI:15378"/>
        <dbReference type="ChEBI" id="CHEBI:29999"/>
        <dbReference type="ChEBI" id="CHEBI:30616"/>
        <dbReference type="ChEBI" id="CHEBI:83421"/>
        <dbReference type="ChEBI" id="CHEBI:456216"/>
        <dbReference type="EC" id="2.7.11.22"/>
    </reaction>
</comment>
<keyword evidence="4 9" id="KW-0547">Nucleotide-binding</keyword>
<feature type="region of interest" description="Disordered" evidence="10">
    <location>
        <begin position="635"/>
        <end position="868"/>
    </location>
</feature>
<dbReference type="InterPro" id="IPR008271">
    <property type="entry name" value="Ser/Thr_kinase_AS"/>
</dbReference>
<dbReference type="InterPro" id="IPR017441">
    <property type="entry name" value="Protein_kinase_ATP_BS"/>
</dbReference>
<dbReference type="SUPFAM" id="SSF56112">
    <property type="entry name" value="Protein kinase-like (PK-like)"/>
    <property type="match status" value="1"/>
</dbReference>
<dbReference type="PROSITE" id="PS00108">
    <property type="entry name" value="PROTEIN_KINASE_ST"/>
    <property type="match status" value="1"/>
</dbReference>
<feature type="compositionally biased region" description="Pro residues" evidence="10">
    <location>
        <begin position="658"/>
        <end position="668"/>
    </location>
</feature>
<evidence type="ECO:0000256" key="9">
    <source>
        <dbReference type="PROSITE-ProRule" id="PRU10141"/>
    </source>
</evidence>
<reference evidence="12" key="1">
    <citation type="journal article" date="2020" name="bioRxiv">
        <title>Comparative genomics of Chlamydomonas.</title>
        <authorList>
            <person name="Craig R.J."/>
            <person name="Hasan A.R."/>
            <person name="Ness R.W."/>
            <person name="Keightley P.D."/>
        </authorList>
    </citation>
    <scope>NUCLEOTIDE SEQUENCE</scope>
    <source>
        <strain evidence="12">CCAP 11/70</strain>
    </source>
</reference>
<feature type="compositionally biased region" description="Polar residues" evidence="10">
    <location>
        <begin position="694"/>
        <end position="728"/>
    </location>
</feature>
<feature type="compositionally biased region" description="Basic and acidic residues" evidence="10">
    <location>
        <begin position="315"/>
        <end position="340"/>
    </location>
</feature>
<keyword evidence="3" id="KW-0808">Transferase</keyword>
<dbReference type="Gene3D" id="1.10.510.10">
    <property type="entry name" value="Transferase(Phosphotransferase) domain 1"/>
    <property type="match status" value="1"/>
</dbReference>
<dbReference type="InterPro" id="IPR050117">
    <property type="entry name" value="MAPK"/>
</dbReference>
<feature type="compositionally biased region" description="Low complexity" evidence="10">
    <location>
        <begin position="914"/>
        <end position="964"/>
    </location>
</feature>
<feature type="region of interest" description="Disordered" evidence="10">
    <location>
        <begin position="468"/>
        <end position="559"/>
    </location>
</feature>
<dbReference type="Pfam" id="PF00069">
    <property type="entry name" value="Pkinase"/>
    <property type="match status" value="1"/>
</dbReference>
<dbReference type="EC" id="2.7.11.22" evidence="1"/>
<keyword evidence="5" id="KW-0418">Kinase</keyword>
<evidence type="ECO:0000313" key="12">
    <source>
        <dbReference type="EMBL" id="KAG2484611.1"/>
    </source>
</evidence>
<dbReference type="InterPro" id="IPR000719">
    <property type="entry name" value="Prot_kinase_dom"/>
</dbReference>
<feature type="domain" description="Protein kinase" evidence="11">
    <location>
        <begin position="16"/>
        <end position="284"/>
    </location>
</feature>
<proteinExistence type="predicted"/>
<protein>
    <recommendedName>
        <fullName evidence="1">cyclin-dependent kinase</fullName>
        <ecNumber evidence="1">2.7.11.22</ecNumber>
    </recommendedName>
</protein>
<keyword evidence="6 9" id="KW-0067">ATP-binding</keyword>
<comment type="caution">
    <text evidence="12">The sequence shown here is derived from an EMBL/GenBank/DDBJ whole genome shotgun (WGS) entry which is preliminary data.</text>
</comment>
<gene>
    <name evidence="12" type="ORF">HYH03_016565</name>
</gene>
<evidence type="ECO:0000256" key="8">
    <source>
        <dbReference type="ARBA" id="ARBA00048367"/>
    </source>
</evidence>
<accession>A0A835XLV1</accession>
<feature type="compositionally biased region" description="Low complexity" evidence="10">
    <location>
        <begin position="671"/>
        <end position="687"/>
    </location>
</feature>